<feature type="transmembrane region" description="Helical" evidence="8">
    <location>
        <begin position="162"/>
        <end position="179"/>
    </location>
</feature>
<sequence length="243" mass="26307">MDSSIFLACLAIFTLGCFVQSSIGFGMGVLVGPFILVLEPQLMPSAVIFLGMSMSLIVWYQYRAYFEPKMLFSAFIGRLPGTVLAAYILMIVTADQLAIMLGVTVLIAVVLSLGKWKLSPTPVNMLIAGFVSGVMGTATGIGGPPLAILLQNEEPEKIRANLAAFFAITGVISLIALHLSGNFSYQDFHNSVLLLPAPIMATLLAYQVRHKIKKRLVHNSVLILCSVSAFVSLSRGMHLFHFL</sequence>
<dbReference type="Pfam" id="PF01925">
    <property type="entry name" value="TauE"/>
    <property type="match status" value="1"/>
</dbReference>
<feature type="transmembrane region" description="Helical" evidence="8">
    <location>
        <begin position="220"/>
        <end position="240"/>
    </location>
</feature>
<evidence type="ECO:0000256" key="1">
    <source>
        <dbReference type="ARBA" id="ARBA00004651"/>
    </source>
</evidence>
<dbReference type="InterPro" id="IPR002781">
    <property type="entry name" value="TM_pro_TauE-like"/>
</dbReference>
<dbReference type="Proteomes" id="UP000533429">
    <property type="component" value="Unassembled WGS sequence"/>
</dbReference>
<accession>A0A850QTK7</accession>
<dbReference type="EMBL" id="JABXOR010000220">
    <property type="protein sequence ID" value="NVO99274.1"/>
    <property type="molecule type" value="Genomic_DNA"/>
</dbReference>
<keyword evidence="7 8" id="KW-0472">Membrane</keyword>
<dbReference type="InterPro" id="IPR052017">
    <property type="entry name" value="TSUP"/>
</dbReference>
<evidence type="ECO:0000256" key="3">
    <source>
        <dbReference type="ARBA" id="ARBA00022448"/>
    </source>
</evidence>
<keyword evidence="3" id="KW-0813">Transport</keyword>
<evidence type="ECO:0000313" key="10">
    <source>
        <dbReference type="Proteomes" id="UP000533429"/>
    </source>
</evidence>
<feature type="transmembrane region" description="Helical" evidence="8">
    <location>
        <begin position="42"/>
        <end position="62"/>
    </location>
</feature>
<feature type="transmembrane region" description="Helical" evidence="8">
    <location>
        <begin position="125"/>
        <end position="150"/>
    </location>
</feature>
<dbReference type="AlphaFoldDB" id="A0A850QTK7"/>
<evidence type="ECO:0000256" key="7">
    <source>
        <dbReference type="ARBA" id="ARBA00023136"/>
    </source>
</evidence>
<protein>
    <recommendedName>
        <fullName evidence="8">Probable membrane transporter protein</fullName>
    </recommendedName>
</protein>
<evidence type="ECO:0000256" key="6">
    <source>
        <dbReference type="ARBA" id="ARBA00022989"/>
    </source>
</evidence>
<evidence type="ECO:0000256" key="8">
    <source>
        <dbReference type="RuleBase" id="RU363041"/>
    </source>
</evidence>
<comment type="caution">
    <text evidence="9">The sequence shown here is derived from an EMBL/GenBank/DDBJ whole genome shotgun (WGS) entry which is preliminary data.</text>
</comment>
<evidence type="ECO:0000256" key="4">
    <source>
        <dbReference type="ARBA" id="ARBA00022475"/>
    </source>
</evidence>
<evidence type="ECO:0000313" key="9">
    <source>
        <dbReference type="EMBL" id="NVO99274.1"/>
    </source>
</evidence>
<dbReference type="PANTHER" id="PTHR30269:SF37">
    <property type="entry name" value="MEMBRANE TRANSPORTER PROTEIN"/>
    <property type="match status" value="1"/>
</dbReference>
<reference evidence="9 10" key="1">
    <citation type="submission" date="2020-06" db="EMBL/GenBank/DDBJ databases">
        <title>Photobacterium damselae subsp. damselae comparative genomics.</title>
        <authorList>
            <person name="Osorio C.R."/>
        </authorList>
    </citation>
    <scope>NUCLEOTIDE SEQUENCE [LARGE SCALE GENOMIC DNA]</scope>
    <source>
        <strain evidence="9 10">TW250/03</strain>
    </source>
</reference>
<dbReference type="PANTHER" id="PTHR30269">
    <property type="entry name" value="TRANSMEMBRANE PROTEIN YFCA"/>
    <property type="match status" value="1"/>
</dbReference>
<dbReference type="RefSeq" id="WP_264955837.1">
    <property type="nucleotide sequence ID" value="NZ_AP026781.1"/>
</dbReference>
<keyword evidence="5 8" id="KW-0812">Transmembrane</keyword>
<keyword evidence="4 8" id="KW-1003">Cell membrane</keyword>
<evidence type="ECO:0000256" key="2">
    <source>
        <dbReference type="ARBA" id="ARBA00009142"/>
    </source>
</evidence>
<comment type="similarity">
    <text evidence="2 8">Belongs to the 4-toluene sulfonate uptake permease (TSUP) (TC 2.A.102) family.</text>
</comment>
<feature type="transmembrane region" description="Helical" evidence="8">
    <location>
        <begin position="83"/>
        <end position="113"/>
    </location>
</feature>
<dbReference type="GO" id="GO:0005886">
    <property type="term" value="C:plasma membrane"/>
    <property type="evidence" value="ECO:0007669"/>
    <property type="project" value="UniProtKB-SubCell"/>
</dbReference>
<comment type="subcellular location">
    <subcellularLocation>
        <location evidence="1 8">Cell membrane</location>
        <topology evidence="1 8">Multi-pass membrane protein</topology>
    </subcellularLocation>
</comment>
<evidence type="ECO:0000256" key="5">
    <source>
        <dbReference type="ARBA" id="ARBA00022692"/>
    </source>
</evidence>
<gene>
    <name evidence="9" type="ORF">HWA77_03515</name>
</gene>
<organism evidence="9 10">
    <name type="scientific">Photobacterium damselae subsp. damselae</name>
    <name type="common">Listonella damsela</name>
    <dbReference type="NCBI Taxonomy" id="85581"/>
    <lineage>
        <taxon>Bacteria</taxon>
        <taxon>Pseudomonadati</taxon>
        <taxon>Pseudomonadota</taxon>
        <taxon>Gammaproteobacteria</taxon>
        <taxon>Vibrionales</taxon>
        <taxon>Vibrionaceae</taxon>
        <taxon>Photobacterium</taxon>
    </lineage>
</organism>
<name>A0A850QTK7_PHODD</name>
<proteinExistence type="inferred from homology"/>
<keyword evidence="6 8" id="KW-1133">Transmembrane helix</keyword>